<reference evidence="8 9" key="1">
    <citation type="submission" date="2024-06" db="EMBL/GenBank/DDBJ databases">
        <title>Complete genome of Phlyctema vagabunda strain 19-DSS-EL-015.</title>
        <authorList>
            <person name="Fiorenzani C."/>
        </authorList>
    </citation>
    <scope>NUCLEOTIDE SEQUENCE [LARGE SCALE GENOMIC DNA]</scope>
    <source>
        <strain evidence="8 9">19-DSS-EL-015</strain>
    </source>
</reference>
<dbReference type="PANTHER" id="PTHR47171:SF4">
    <property type="entry name" value="ACETAMIDASE REGULATORY PROTEIN"/>
    <property type="match status" value="1"/>
</dbReference>
<accession>A0ABR4PPY6</accession>
<dbReference type="CDD" id="cd12148">
    <property type="entry name" value="fungal_TF_MHR"/>
    <property type="match status" value="1"/>
</dbReference>
<sequence length="636" mass="71225">MRLSGPSISPGVLSPIAPILQANGGVAFGSEEHGKRQQQSQANASVSIPEMTKQNFVPTIEDIAEEELSRTALTEFYQRGINGESPWFTYEKDHWIRVAYIGAAMSNLTHLVQGELSTNSNHAPSLHLPFPSIRPIMPWKPQKDQPIVRWYSKMAEDTGALPAKEIRDDLIEAFFEKIHPGFPIIDEAQFRSQYADPENPPPLLLLQSILLVGAHVCQHYKVAESRALVKMALFRRAKALFEMRFENDRMHLVQAALLFTWHFEGPDDASSNAYYWVGVACRIAFGLGMHRDLGPSTSTRMPAGDTRIYRRIWWTLVQTDVLASLHHGRPPMIDPDECDQSPLLSEDFIEYCGRKNQNVNIHYNIQNSNLCSIILQIIKFSSPGSLRRCNMTQGVFEKQQKSLDAQLLKWYLGLPPDVSKTTMRIPNFWTLQLHLHYNLALIHLHRIPSERSTPQSTSQSSDTCHTAALSIARLIEEIVSTKFVDRCSFTALTSLFSAAIQISSEARSATNKGEVILAIQAQSRLAALFPSIEAISKYWPSATAIATIFRDLLVKLEDQSKAVYERIQSAEISIPVSDSSDTREAPSLNLTTGHGNGNGDWSNFFEMGESNPFADIEALGLESWLTMPTSGNRFAE</sequence>
<evidence type="ECO:0000256" key="1">
    <source>
        <dbReference type="ARBA" id="ARBA00022833"/>
    </source>
</evidence>
<dbReference type="InterPro" id="IPR007219">
    <property type="entry name" value="XnlR_reg_dom"/>
</dbReference>
<name>A0ABR4PPY6_9HELO</name>
<dbReference type="EMBL" id="JBFCZG010000003">
    <property type="protein sequence ID" value="KAL3425167.1"/>
    <property type="molecule type" value="Genomic_DNA"/>
</dbReference>
<evidence type="ECO:0000256" key="6">
    <source>
        <dbReference type="SAM" id="MobiDB-lite"/>
    </source>
</evidence>
<feature type="domain" description="Xylanolytic transcriptional activator regulatory" evidence="7">
    <location>
        <begin position="273"/>
        <end position="348"/>
    </location>
</feature>
<feature type="region of interest" description="Disordered" evidence="6">
    <location>
        <begin position="575"/>
        <end position="594"/>
    </location>
</feature>
<evidence type="ECO:0000256" key="3">
    <source>
        <dbReference type="ARBA" id="ARBA00023125"/>
    </source>
</evidence>
<proteinExistence type="predicted"/>
<keyword evidence="2" id="KW-0805">Transcription regulation</keyword>
<keyword evidence="1" id="KW-0862">Zinc</keyword>
<keyword evidence="5" id="KW-0539">Nucleus</keyword>
<evidence type="ECO:0000313" key="9">
    <source>
        <dbReference type="Proteomes" id="UP001629113"/>
    </source>
</evidence>
<protein>
    <submittedName>
        <fullName evidence="8">Fungal specific transcription factor domain-containing protein</fullName>
    </submittedName>
</protein>
<evidence type="ECO:0000256" key="4">
    <source>
        <dbReference type="ARBA" id="ARBA00023163"/>
    </source>
</evidence>
<dbReference type="Proteomes" id="UP001629113">
    <property type="component" value="Unassembled WGS sequence"/>
</dbReference>
<dbReference type="Pfam" id="PF04082">
    <property type="entry name" value="Fungal_trans"/>
    <property type="match status" value="1"/>
</dbReference>
<evidence type="ECO:0000256" key="2">
    <source>
        <dbReference type="ARBA" id="ARBA00023015"/>
    </source>
</evidence>
<evidence type="ECO:0000313" key="8">
    <source>
        <dbReference type="EMBL" id="KAL3425167.1"/>
    </source>
</evidence>
<dbReference type="PANTHER" id="PTHR47171">
    <property type="entry name" value="FARA-RELATED"/>
    <property type="match status" value="1"/>
</dbReference>
<dbReference type="InterPro" id="IPR052073">
    <property type="entry name" value="Amide_Lactam_Regulators"/>
</dbReference>
<gene>
    <name evidence="8" type="ORF">PVAG01_04448</name>
</gene>
<comment type="caution">
    <text evidence="8">The sequence shown here is derived from an EMBL/GenBank/DDBJ whole genome shotgun (WGS) entry which is preliminary data.</text>
</comment>
<keyword evidence="3" id="KW-0238">DNA-binding</keyword>
<keyword evidence="4" id="KW-0804">Transcription</keyword>
<evidence type="ECO:0000256" key="5">
    <source>
        <dbReference type="ARBA" id="ARBA00023242"/>
    </source>
</evidence>
<dbReference type="SMART" id="SM00906">
    <property type="entry name" value="Fungal_trans"/>
    <property type="match status" value="1"/>
</dbReference>
<evidence type="ECO:0000259" key="7">
    <source>
        <dbReference type="SMART" id="SM00906"/>
    </source>
</evidence>
<organism evidence="8 9">
    <name type="scientific">Phlyctema vagabunda</name>
    <dbReference type="NCBI Taxonomy" id="108571"/>
    <lineage>
        <taxon>Eukaryota</taxon>
        <taxon>Fungi</taxon>
        <taxon>Dikarya</taxon>
        <taxon>Ascomycota</taxon>
        <taxon>Pezizomycotina</taxon>
        <taxon>Leotiomycetes</taxon>
        <taxon>Helotiales</taxon>
        <taxon>Dermateaceae</taxon>
        <taxon>Phlyctema</taxon>
    </lineage>
</organism>
<keyword evidence="9" id="KW-1185">Reference proteome</keyword>